<sequence>MSKLLKEQIDQEIDRFRKKKKERSLFERQWQDICDLMIPERSGFISETSKGDKTTKKIYDGTAIDALNVCVAGISGMLTNAALPWNYVKMADNDLNMEEDIRAGLIQANEVLNNEINMSNFYVNIDETYLDGTGLGTGCIYIGQGSKTLLNYRARPLNEIFLDENEDGYVDTVWRCFKMSARLAKSKWGENNLPSAIKTALAANEVDKEFEIIHLVRPREKRDTDGNGNYKFDNLNMPYLSAYLYEGEKMLIDEGGYEEFPYAVARMRKLSGEVYGRGPGWNALPDVSMLNTMELTGIRSWQKASDPPVVVPDEGYSLPIKTGPGGVTYNSNWDKPGSDPKPLYPSNPNLPNFEKKCEQKREQIREFFYNKQFRTQQEGQPRTAQEIIQIASENLKILGPVLGRFQPELLKTVVERSFGICFRAGRFPILEQALMVRFGPNLRSENVLKLIKVIFVSPITKAQMLYEVQELQNAFSMILPTANIKPEILDRIDGDKVYDEVSELYPALQKVTVDEKKVKQIRDQREKQRVEQKTKEDAALLLAGAEQASKINPTEGLLGTLSGNVGT</sequence>
<dbReference type="AlphaFoldDB" id="A0A6M3KFI7"/>
<dbReference type="GO" id="GO:0044423">
    <property type="term" value="C:virion component"/>
    <property type="evidence" value="ECO:0007669"/>
    <property type="project" value="UniProtKB-KW"/>
</dbReference>
<name>A0A6M3KFI7_9ZZZZ</name>
<feature type="region of interest" description="Disordered" evidence="7">
    <location>
        <begin position="327"/>
        <end position="349"/>
    </location>
</feature>
<evidence type="ECO:0000256" key="4">
    <source>
        <dbReference type="ARBA" id="ARBA00022844"/>
    </source>
</evidence>
<dbReference type="InterPro" id="IPR020991">
    <property type="entry name" value="Connector_podovirus"/>
</dbReference>
<evidence type="ECO:0000256" key="7">
    <source>
        <dbReference type="SAM" id="MobiDB-lite"/>
    </source>
</evidence>
<evidence type="ECO:0000256" key="2">
    <source>
        <dbReference type="ARBA" id="ARBA00022595"/>
    </source>
</evidence>
<evidence type="ECO:0000313" key="9">
    <source>
        <dbReference type="EMBL" id="QJA80686.1"/>
    </source>
</evidence>
<keyword evidence="5" id="KW-0231">Viral genome packaging</keyword>
<accession>A0A6M3KFI7</accession>
<evidence type="ECO:0000256" key="5">
    <source>
        <dbReference type="ARBA" id="ARBA00023219"/>
    </source>
</evidence>
<keyword evidence="3" id="KW-1188">Viral release from host cell</keyword>
<dbReference type="GO" id="GO:0046718">
    <property type="term" value="P:symbiont entry into host cell"/>
    <property type="evidence" value="ECO:0007669"/>
    <property type="project" value="UniProtKB-KW"/>
</dbReference>
<evidence type="ECO:0000256" key="3">
    <source>
        <dbReference type="ARBA" id="ARBA00022612"/>
    </source>
</evidence>
<reference evidence="9" key="1">
    <citation type="submission" date="2020-03" db="EMBL/GenBank/DDBJ databases">
        <title>The deep terrestrial virosphere.</title>
        <authorList>
            <person name="Holmfeldt K."/>
            <person name="Nilsson E."/>
            <person name="Simone D."/>
            <person name="Lopez-Fernandez M."/>
            <person name="Wu X."/>
            <person name="de Brujin I."/>
            <person name="Lundin D."/>
            <person name="Andersson A."/>
            <person name="Bertilsson S."/>
            <person name="Dopson M."/>
        </authorList>
    </citation>
    <scope>NUCLEOTIDE SEQUENCE</scope>
    <source>
        <strain evidence="9">MM415A00680</strain>
        <strain evidence="8">MM415B00960</strain>
    </source>
</reference>
<protein>
    <submittedName>
        <fullName evidence="9">Putative head tail connector protein</fullName>
    </submittedName>
</protein>
<proteinExistence type="predicted"/>
<comment type="subcellular location">
    <subcellularLocation>
        <location evidence="1">Virion</location>
    </subcellularLocation>
</comment>
<dbReference type="EMBL" id="MT141439">
    <property type="protein sequence ID" value="QJA61358.1"/>
    <property type="molecule type" value="Genomic_DNA"/>
</dbReference>
<organism evidence="9">
    <name type="scientific">viral metagenome</name>
    <dbReference type="NCBI Taxonomy" id="1070528"/>
    <lineage>
        <taxon>unclassified sequences</taxon>
        <taxon>metagenomes</taxon>
        <taxon>organismal metagenomes</taxon>
    </lineage>
</organism>
<dbReference type="Pfam" id="PF12236">
    <property type="entry name" value="Head-tail_con"/>
    <property type="match status" value="1"/>
</dbReference>
<keyword evidence="4" id="KW-0946">Virion</keyword>
<keyword evidence="6" id="KW-1160">Virus entry into host cell</keyword>
<evidence type="ECO:0000256" key="6">
    <source>
        <dbReference type="ARBA" id="ARBA00023296"/>
    </source>
</evidence>
<gene>
    <name evidence="9" type="ORF">MM415A00680_0017</name>
    <name evidence="8" type="ORF">MM415B00960_0006</name>
</gene>
<dbReference type="EMBL" id="MT142431">
    <property type="protein sequence ID" value="QJA80686.1"/>
    <property type="molecule type" value="Genomic_DNA"/>
</dbReference>
<evidence type="ECO:0000313" key="8">
    <source>
        <dbReference type="EMBL" id="QJA61358.1"/>
    </source>
</evidence>
<keyword evidence="2" id="KW-1162">Viral penetration into host cytoplasm</keyword>
<evidence type="ECO:0000256" key="1">
    <source>
        <dbReference type="ARBA" id="ARBA00004328"/>
    </source>
</evidence>